<dbReference type="GO" id="GO:0005524">
    <property type="term" value="F:ATP binding"/>
    <property type="evidence" value="ECO:0007669"/>
    <property type="project" value="UniProtKB-KW"/>
</dbReference>
<keyword evidence="8" id="KW-0067">ATP-binding</keyword>
<keyword evidence="7" id="KW-0347">Helicase</keyword>
<accession>A0A0D7CJW6</accession>
<dbReference type="SUPFAM" id="SSF52540">
    <property type="entry name" value="P-loop containing nucleoside triphosphate hydrolases"/>
    <property type="match status" value="1"/>
</dbReference>
<dbReference type="Gene3D" id="3.40.50.300">
    <property type="entry name" value="P-loop containing nucleotide triphosphate hydrolases"/>
    <property type="match status" value="2"/>
</dbReference>
<evidence type="ECO:0000259" key="11">
    <source>
        <dbReference type="PROSITE" id="PS51643"/>
    </source>
</evidence>
<evidence type="ECO:0000313" key="13">
    <source>
        <dbReference type="Proteomes" id="UP000032458"/>
    </source>
</evidence>
<evidence type="ECO:0000313" key="12">
    <source>
        <dbReference type="EMBL" id="KIZ15697.1"/>
    </source>
</evidence>
<keyword evidence="5" id="KW-0547">Nucleotide-binding</keyword>
<dbReference type="GO" id="GO:0016787">
    <property type="term" value="F:hydrolase activity"/>
    <property type="evidence" value="ECO:0007669"/>
    <property type="project" value="UniProtKB-KW"/>
</dbReference>
<dbReference type="PANTHER" id="PTHR47963">
    <property type="entry name" value="DEAD-BOX ATP-DEPENDENT RNA HELICASE 47, MITOCHONDRIAL"/>
    <property type="match status" value="1"/>
</dbReference>
<dbReference type="GO" id="GO:0046872">
    <property type="term" value="F:metal ion binding"/>
    <property type="evidence" value="ECO:0007669"/>
    <property type="project" value="UniProtKB-KW"/>
</dbReference>
<dbReference type="NCBIfam" id="TIGR01587">
    <property type="entry name" value="cas3_core"/>
    <property type="match status" value="1"/>
</dbReference>
<dbReference type="GO" id="GO:0003723">
    <property type="term" value="F:RNA binding"/>
    <property type="evidence" value="ECO:0007669"/>
    <property type="project" value="TreeGrafter"/>
</dbReference>
<dbReference type="InterPro" id="IPR054712">
    <property type="entry name" value="Cas3-like_dom"/>
</dbReference>
<organism evidence="12 13">
    <name type="scientific">Streptomyces natalensis ATCC 27448</name>
    <dbReference type="NCBI Taxonomy" id="1240678"/>
    <lineage>
        <taxon>Bacteria</taxon>
        <taxon>Bacillati</taxon>
        <taxon>Actinomycetota</taxon>
        <taxon>Actinomycetes</taxon>
        <taxon>Kitasatosporales</taxon>
        <taxon>Streptomycetaceae</taxon>
        <taxon>Streptomyces</taxon>
    </lineage>
</organism>
<evidence type="ECO:0000256" key="7">
    <source>
        <dbReference type="ARBA" id="ARBA00022806"/>
    </source>
</evidence>
<dbReference type="PROSITE" id="PS51643">
    <property type="entry name" value="HD_CAS3"/>
    <property type="match status" value="1"/>
</dbReference>
<sequence length="925" mass="100717">MVIDTRIRGKLRGLEDVSPDGYPLICHLIDTAVVAEVLWDSYLSRSQHRLISRALGLSEVEARATVALWAGLHDIGKAVPPWQGMIGGPGAKEGYATSSEGEDTARRHDTGSQLLIPPLLAELGYGTVRDLRGTPAAFAGIALGGHHGSFQAPTNPRLLPCPLTAYRALGDGLWSVQRTLIMQAIDAVTSPPRLAADIRIPGFVMPVITGLIMLADWLVSQEHHLIGLLRQAAPFDVTSPQAALAWAKKVRPLCEDLLDEAGLTAPTPAAPAPFDDMFPHIDTPNPLQTSIATHLPDLATGPGILLITAPPGDGKTETALYAAHHLAHTCGTHGLYVALPTQATANQMDGRVRTWAESHLPARSTLLHGAAWMHDDTPDARVITGHGPDLSATRWLRINNLRGLLAHLNVGTIDQALLSVLPLHRNPLRHLGLSGKTLVIDEAHAYDAFTQALLLRLLQWCGAWKTPVIVMSATLTGTTGAALVNAYRKGAGQQTATLDGAYPGWWWSPADTETIQTAPEPVRSSRERTLTVTRRAATTSTALLAIHRELAPLLNDQGCAAVICTTVTEAQTTYSQIAETLKAEQHTDTDLHLLHARLPQWQRADYTARAETAFGRVDKPTTRRPRRGIIVATQVIEQSLDLDFDLIISWLAPFELLMQRAGRAHRHGPDIWKKAGLTRPTWANTNPRITVLVPTHTNATPDYAPPRWGEVYQPSALQRTDELITRLTTPIGIPHTLQPLLEECYDPAFTSTSPETLAKTDAARLGDDAARRALANLALIPTPTRVSYSNLHRLTESTTDPDLITTRLGADALQLIPTFLDHAGNHYLDPERTTRLPQHGSATGGRFTKKQARDLMRYAVPVNATGWPERLPDENRPPAAWERDPRLARLAVLPHHPTAGGWSTLPIAGRRMHLDPTLGIVTQRA</sequence>
<evidence type="ECO:0000256" key="9">
    <source>
        <dbReference type="ARBA" id="ARBA00023118"/>
    </source>
</evidence>
<keyword evidence="3" id="KW-0540">Nuclease</keyword>
<dbReference type="InterPro" id="IPR050547">
    <property type="entry name" value="DEAD_box_RNA_helicases"/>
</dbReference>
<dbReference type="AlphaFoldDB" id="A0A0D7CJW6"/>
<dbReference type="Proteomes" id="UP000032458">
    <property type="component" value="Unassembled WGS sequence"/>
</dbReference>
<dbReference type="Pfam" id="PF22590">
    <property type="entry name" value="Cas3-like_C_2"/>
    <property type="match status" value="1"/>
</dbReference>
<dbReference type="GO" id="GO:0051607">
    <property type="term" value="P:defense response to virus"/>
    <property type="evidence" value="ECO:0007669"/>
    <property type="project" value="UniProtKB-KW"/>
</dbReference>
<dbReference type="EMBL" id="JRKI01000032">
    <property type="protein sequence ID" value="KIZ15697.1"/>
    <property type="molecule type" value="Genomic_DNA"/>
</dbReference>
<dbReference type="SMART" id="SM00490">
    <property type="entry name" value="HELICc"/>
    <property type="match status" value="1"/>
</dbReference>
<dbReference type="GO" id="GO:0004518">
    <property type="term" value="F:nuclease activity"/>
    <property type="evidence" value="ECO:0007669"/>
    <property type="project" value="UniProtKB-KW"/>
</dbReference>
<keyword evidence="4" id="KW-0479">Metal-binding</keyword>
<evidence type="ECO:0000256" key="3">
    <source>
        <dbReference type="ARBA" id="ARBA00022722"/>
    </source>
</evidence>
<keyword evidence="6" id="KW-0378">Hydrolase</keyword>
<evidence type="ECO:0000256" key="8">
    <source>
        <dbReference type="ARBA" id="ARBA00022840"/>
    </source>
</evidence>
<reference evidence="12 13" key="1">
    <citation type="submission" date="2014-09" db="EMBL/GenBank/DDBJ databases">
        <title>Draft genome sequence of Streptomyces natalensis ATCC 27448, producer of the antifungal pimaricin.</title>
        <authorList>
            <person name="Mendes M.V."/>
            <person name="Beites T."/>
            <person name="Pires S."/>
            <person name="Santos C.L."/>
            <person name="Moradas-Ferreira P."/>
        </authorList>
    </citation>
    <scope>NUCLEOTIDE SEQUENCE [LARGE SCALE GENOMIC DNA]</scope>
    <source>
        <strain evidence="12 13">ATCC 27448</strain>
    </source>
</reference>
<dbReference type="InterPro" id="IPR014001">
    <property type="entry name" value="Helicase_ATP-bd"/>
</dbReference>
<dbReference type="NCBIfam" id="TIGR01596">
    <property type="entry name" value="cas3_HD"/>
    <property type="match status" value="1"/>
</dbReference>
<name>A0A0D7CJW6_9ACTN</name>
<evidence type="ECO:0000256" key="2">
    <source>
        <dbReference type="ARBA" id="ARBA00009046"/>
    </source>
</evidence>
<feature type="region of interest" description="Disordered" evidence="10">
    <location>
        <begin position="89"/>
        <end position="108"/>
    </location>
</feature>
<dbReference type="InterPro" id="IPR038257">
    <property type="entry name" value="CRISPR-assoc_Cas3_HD_sf"/>
</dbReference>
<keyword evidence="9" id="KW-0051">Antiviral defense</keyword>
<dbReference type="InterPro" id="IPR011545">
    <property type="entry name" value="DEAD/DEAH_box_helicase_dom"/>
</dbReference>
<evidence type="ECO:0000256" key="10">
    <source>
        <dbReference type="SAM" id="MobiDB-lite"/>
    </source>
</evidence>
<keyword evidence="13" id="KW-1185">Reference proteome</keyword>
<gene>
    <name evidence="12" type="ORF">SNA_25550</name>
</gene>
<dbReference type="CDD" id="cd09641">
    <property type="entry name" value="Cas3''_I"/>
    <property type="match status" value="1"/>
</dbReference>
<evidence type="ECO:0000256" key="4">
    <source>
        <dbReference type="ARBA" id="ARBA00022723"/>
    </source>
</evidence>
<dbReference type="InterPro" id="IPR006474">
    <property type="entry name" value="Helicase_Cas3_CRISPR-ass_core"/>
</dbReference>
<evidence type="ECO:0000256" key="6">
    <source>
        <dbReference type="ARBA" id="ARBA00022801"/>
    </source>
</evidence>
<dbReference type="Pfam" id="PF00270">
    <property type="entry name" value="DEAD"/>
    <property type="match status" value="1"/>
</dbReference>
<comment type="similarity">
    <text evidence="2">In the central section; belongs to the CRISPR-associated helicase Cas3 family.</text>
</comment>
<dbReference type="Gene3D" id="1.10.3210.30">
    <property type="match status" value="1"/>
</dbReference>
<dbReference type="InterPro" id="IPR006483">
    <property type="entry name" value="CRISPR-assoc_Cas3_HD"/>
</dbReference>
<protein>
    <recommendedName>
        <fullName evidence="11">HD Cas3-type domain-containing protein</fullName>
    </recommendedName>
</protein>
<dbReference type="GO" id="GO:0003724">
    <property type="term" value="F:RNA helicase activity"/>
    <property type="evidence" value="ECO:0007669"/>
    <property type="project" value="TreeGrafter"/>
</dbReference>
<dbReference type="InterPro" id="IPR001650">
    <property type="entry name" value="Helicase_C-like"/>
</dbReference>
<feature type="domain" description="HD Cas3-type" evidence="11">
    <location>
        <begin position="17"/>
        <end position="218"/>
    </location>
</feature>
<comment type="similarity">
    <text evidence="1">In the N-terminal section; belongs to the CRISPR-associated nuclease Cas3-HD family.</text>
</comment>
<dbReference type="PATRIC" id="fig|1240678.4.peg.5438"/>
<dbReference type="SMART" id="SM00487">
    <property type="entry name" value="DEXDc"/>
    <property type="match status" value="1"/>
</dbReference>
<evidence type="ECO:0000256" key="5">
    <source>
        <dbReference type="ARBA" id="ARBA00022741"/>
    </source>
</evidence>
<comment type="caution">
    <text evidence="12">The sequence shown here is derived from an EMBL/GenBank/DDBJ whole genome shotgun (WGS) entry which is preliminary data.</text>
</comment>
<dbReference type="Pfam" id="PF18019">
    <property type="entry name" value="Cas3_HD"/>
    <property type="match status" value="1"/>
</dbReference>
<dbReference type="PANTHER" id="PTHR47963:SF9">
    <property type="entry name" value="CRISPR-ASSOCIATED ENDONUCLEASE_HELICASE CAS3"/>
    <property type="match status" value="1"/>
</dbReference>
<proteinExistence type="inferred from homology"/>
<evidence type="ECO:0000256" key="1">
    <source>
        <dbReference type="ARBA" id="ARBA00006847"/>
    </source>
</evidence>
<dbReference type="InterPro" id="IPR027417">
    <property type="entry name" value="P-loop_NTPase"/>
</dbReference>